<comment type="subunit">
    <text evidence="10">Homodimer.</text>
</comment>
<dbReference type="Pfam" id="PF04344">
    <property type="entry name" value="CheZ"/>
    <property type="match status" value="1"/>
</dbReference>
<dbReference type="PANTHER" id="PTHR43693">
    <property type="entry name" value="PROTEIN PHOSPHATASE CHEZ"/>
    <property type="match status" value="1"/>
</dbReference>
<dbReference type="Gene3D" id="1.10.287.500">
    <property type="entry name" value="Helix hairpin bin"/>
    <property type="match status" value="1"/>
</dbReference>
<keyword evidence="4 10" id="KW-0963">Cytoplasm</keyword>
<dbReference type="GO" id="GO:0050920">
    <property type="term" value="P:regulation of chemotaxis"/>
    <property type="evidence" value="ECO:0007669"/>
    <property type="project" value="InterPro"/>
</dbReference>
<evidence type="ECO:0000256" key="6">
    <source>
        <dbReference type="ARBA" id="ARBA00022779"/>
    </source>
</evidence>
<evidence type="ECO:0000256" key="12">
    <source>
        <dbReference type="SAM" id="MobiDB-lite"/>
    </source>
</evidence>
<evidence type="ECO:0000256" key="5">
    <source>
        <dbReference type="ARBA" id="ARBA00022500"/>
    </source>
</evidence>
<dbReference type="InterPro" id="IPR050992">
    <property type="entry name" value="CheZ_family_phosphatases"/>
</dbReference>
<dbReference type="EC" id="3.1.3.-" evidence="10"/>
<dbReference type="GO" id="GO:0009288">
    <property type="term" value="C:bacterial-type flagellum"/>
    <property type="evidence" value="ECO:0007669"/>
    <property type="project" value="InterPro"/>
</dbReference>
<proteinExistence type="inferred from homology"/>
<dbReference type="PIRSF" id="PIRSF002884">
    <property type="entry name" value="CheZ"/>
    <property type="match status" value="1"/>
</dbReference>
<protein>
    <recommendedName>
        <fullName evidence="3 10">Protein phosphatase CheZ</fullName>
        <ecNumber evidence="10">3.1.3.-</ecNumber>
    </recommendedName>
    <alternativeName>
        <fullName evidence="9 10">Chemotaxis protein CheZ</fullName>
    </alternativeName>
</protein>
<keyword evidence="8 10" id="KW-0904">Protein phosphatase</keyword>
<keyword evidence="5 10" id="KW-0145">Chemotaxis</keyword>
<keyword evidence="14" id="KW-1185">Reference proteome</keyword>
<evidence type="ECO:0000256" key="11">
    <source>
        <dbReference type="PIRSR" id="PIRSR002884-1"/>
    </source>
</evidence>
<evidence type="ECO:0000256" key="2">
    <source>
        <dbReference type="ARBA" id="ARBA00005908"/>
    </source>
</evidence>
<dbReference type="EMBL" id="NDXW01000001">
    <property type="protein sequence ID" value="RDH43616.1"/>
    <property type="molecule type" value="Genomic_DNA"/>
</dbReference>
<comment type="subcellular location">
    <subcellularLocation>
        <location evidence="1 10">Cytoplasm</location>
    </subcellularLocation>
</comment>
<dbReference type="InterPro" id="IPR007439">
    <property type="entry name" value="Chemotax_Pase_CheZ"/>
</dbReference>
<reference evidence="13 14" key="1">
    <citation type="submission" date="2017-04" db="EMBL/GenBank/DDBJ databases">
        <title>Draft genome sequence of Zooshikella ganghwensis VG4 isolated from Red Sea sediments.</title>
        <authorList>
            <person name="Rehman Z."/>
            <person name="Alam I."/>
            <person name="Kamau A."/>
            <person name="Bajic V."/>
            <person name="Leiknes T."/>
        </authorList>
    </citation>
    <scope>NUCLEOTIDE SEQUENCE [LARGE SCALE GENOMIC DNA]</scope>
    <source>
        <strain evidence="13 14">VG4</strain>
    </source>
</reference>
<evidence type="ECO:0000256" key="10">
    <source>
        <dbReference type="PIRNR" id="PIRNR002884"/>
    </source>
</evidence>
<name>A0A4P9VLE3_9GAMM</name>
<dbReference type="GO" id="GO:0006935">
    <property type="term" value="P:chemotaxis"/>
    <property type="evidence" value="ECO:0007669"/>
    <property type="project" value="UniProtKB-KW"/>
</dbReference>
<evidence type="ECO:0000256" key="3">
    <source>
        <dbReference type="ARBA" id="ARBA00018484"/>
    </source>
</evidence>
<keyword evidence="6 10" id="KW-0283">Flagellar rotation</keyword>
<comment type="caution">
    <text evidence="13">The sequence shown here is derived from an EMBL/GenBank/DDBJ whole genome shotgun (WGS) entry which is preliminary data.</text>
</comment>
<feature type="region of interest" description="Disordered" evidence="12">
    <location>
        <begin position="229"/>
        <end position="252"/>
    </location>
</feature>
<organism evidence="13 14">
    <name type="scientific">Zooshikella ganghwensis</name>
    <dbReference type="NCBI Taxonomy" id="202772"/>
    <lineage>
        <taxon>Bacteria</taxon>
        <taxon>Pseudomonadati</taxon>
        <taxon>Pseudomonadota</taxon>
        <taxon>Gammaproteobacteria</taxon>
        <taxon>Oceanospirillales</taxon>
        <taxon>Zooshikellaceae</taxon>
        <taxon>Zooshikella</taxon>
    </lineage>
</organism>
<feature type="site" description="Enhances dephosphorylation of CheY-P" evidence="11">
    <location>
        <position position="188"/>
    </location>
</feature>
<dbReference type="SUPFAM" id="SSF75708">
    <property type="entry name" value="Chemotaxis phosphatase CheZ"/>
    <property type="match status" value="1"/>
</dbReference>
<dbReference type="GO" id="GO:0097588">
    <property type="term" value="P:archaeal or bacterial-type flagellum-dependent cell motility"/>
    <property type="evidence" value="ECO:0007669"/>
    <property type="project" value="UniProtKB-KW"/>
</dbReference>
<sequence>MSLLDKYTEGLTPAELEEDLKSRARQMVEYLEKGNLKDAIQVIHEINEVRDKSLYKEIGRLTRALHEAIMNFHLEAGFSGEDKEQISSMADASERLNYVTKMTEKAANRTMDLVDASVPIAGDIAEQSKNLRESWQKLRKRQMKPNEFRELYQHIEVFLDSTEGKANTLYNNLNEIILAQDFQDLTGQVIKKVVDLVAEVEESLVHLVRMAGQLDTLTGIEHRFETKEKDKTVAEGPQMRAEERTDVVSGQDEVDDLLSSLGF</sequence>
<evidence type="ECO:0000256" key="8">
    <source>
        <dbReference type="ARBA" id="ARBA00022912"/>
    </source>
</evidence>
<evidence type="ECO:0000256" key="9">
    <source>
        <dbReference type="ARBA" id="ARBA00029599"/>
    </source>
</evidence>
<evidence type="ECO:0000256" key="1">
    <source>
        <dbReference type="ARBA" id="ARBA00004496"/>
    </source>
</evidence>
<dbReference type="AlphaFoldDB" id="A0A4P9VLE3"/>
<dbReference type="GO" id="GO:0005737">
    <property type="term" value="C:cytoplasm"/>
    <property type="evidence" value="ECO:0007669"/>
    <property type="project" value="UniProtKB-SubCell"/>
</dbReference>
<gene>
    <name evidence="13" type="ORF">B9G39_09270</name>
</gene>
<dbReference type="RefSeq" id="WP_027708159.1">
    <property type="nucleotide sequence ID" value="NZ_NDXW01000001.1"/>
</dbReference>
<evidence type="ECO:0000256" key="4">
    <source>
        <dbReference type="ARBA" id="ARBA00022490"/>
    </source>
</evidence>
<comment type="function">
    <text evidence="10">Plays an important role in bacterial chemotaxis signal transduction pathway by accelerating the dephosphorylation of phosphorylated CheY (CheY-P).</text>
</comment>
<dbReference type="Proteomes" id="UP000257039">
    <property type="component" value="Unassembled WGS sequence"/>
</dbReference>
<evidence type="ECO:0000313" key="14">
    <source>
        <dbReference type="Proteomes" id="UP000257039"/>
    </source>
</evidence>
<comment type="similarity">
    <text evidence="2 10">Belongs to the CheZ family.</text>
</comment>
<evidence type="ECO:0000256" key="7">
    <source>
        <dbReference type="ARBA" id="ARBA00022801"/>
    </source>
</evidence>
<keyword evidence="7 10" id="KW-0378">Hydrolase</keyword>
<dbReference type="GO" id="GO:0004721">
    <property type="term" value="F:phosphoprotein phosphatase activity"/>
    <property type="evidence" value="ECO:0007669"/>
    <property type="project" value="UniProtKB-KW"/>
</dbReference>
<accession>A0A4P9VLE3</accession>
<dbReference type="PANTHER" id="PTHR43693:SF1">
    <property type="entry name" value="PROTEIN PHOSPHATASE CHEZ"/>
    <property type="match status" value="1"/>
</dbReference>
<evidence type="ECO:0000313" key="13">
    <source>
        <dbReference type="EMBL" id="RDH43616.1"/>
    </source>
</evidence>